<feature type="transmembrane region" description="Helical" evidence="1">
    <location>
        <begin position="65"/>
        <end position="83"/>
    </location>
</feature>
<evidence type="ECO:0000256" key="1">
    <source>
        <dbReference type="SAM" id="Phobius"/>
    </source>
</evidence>
<keyword evidence="1" id="KW-0472">Membrane</keyword>
<keyword evidence="1" id="KW-1133">Transmembrane helix</keyword>
<sequence>MVLLFDDVPIKDYFTKLFNFYVDFQPDNAKYQCIFGNCHNAAKVLLLLEIFIIIPLYVLFLFPWWLSWIGFHLVLILITIYAIGKKKHRFVWPIILFALTQFALWGVVTVFQLLFAVFDTQGFLQFYSQSHHEEFFEKMLAIAGVKSIILLIAAILFWRLTVFYSVQKYFSDRLEGQVSATEESKGLAQKLLQPV</sequence>
<feature type="transmembrane region" description="Helical" evidence="1">
    <location>
        <begin position="90"/>
        <end position="118"/>
    </location>
</feature>
<feature type="transmembrane region" description="Helical" evidence="1">
    <location>
        <begin position="40"/>
        <end position="59"/>
    </location>
</feature>
<proteinExistence type="predicted"/>
<evidence type="ECO:0000313" key="3">
    <source>
        <dbReference type="Proteomes" id="UP000005237"/>
    </source>
</evidence>
<reference evidence="3" key="1">
    <citation type="submission" date="2010-08" db="EMBL/GenBank/DDBJ databases">
        <authorList>
            <consortium name="Caenorhabditis japonica Sequencing Consortium"/>
            <person name="Wilson R.K."/>
        </authorList>
    </citation>
    <scope>NUCLEOTIDE SEQUENCE [LARGE SCALE GENOMIC DNA]</scope>
    <source>
        <strain evidence="3">DF5081</strain>
    </source>
</reference>
<reference evidence="2" key="2">
    <citation type="submission" date="2022-06" db="UniProtKB">
        <authorList>
            <consortium name="EnsemblMetazoa"/>
        </authorList>
    </citation>
    <scope>IDENTIFICATION</scope>
    <source>
        <strain evidence="2">DF5081</strain>
    </source>
</reference>
<feature type="transmembrane region" description="Helical" evidence="1">
    <location>
        <begin position="138"/>
        <end position="158"/>
    </location>
</feature>
<protein>
    <submittedName>
        <fullName evidence="2">Uncharacterized protein</fullName>
    </submittedName>
</protein>
<organism evidence="2 3">
    <name type="scientific">Caenorhabditis japonica</name>
    <dbReference type="NCBI Taxonomy" id="281687"/>
    <lineage>
        <taxon>Eukaryota</taxon>
        <taxon>Metazoa</taxon>
        <taxon>Ecdysozoa</taxon>
        <taxon>Nematoda</taxon>
        <taxon>Chromadorea</taxon>
        <taxon>Rhabditida</taxon>
        <taxon>Rhabditina</taxon>
        <taxon>Rhabditomorpha</taxon>
        <taxon>Rhabditoidea</taxon>
        <taxon>Rhabditidae</taxon>
        <taxon>Peloderinae</taxon>
        <taxon>Caenorhabditis</taxon>
    </lineage>
</organism>
<evidence type="ECO:0000313" key="2">
    <source>
        <dbReference type="EnsemblMetazoa" id="CJA08961.1"/>
    </source>
</evidence>
<name>A0A8R1DRM4_CAEJA</name>
<dbReference type="Proteomes" id="UP000005237">
    <property type="component" value="Unassembled WGS sequence"/>
</dbReference>
<dbReference type="AlphaFoldDB" id="A0A8R1DRM4"/>
<accession>A0A8R1DRM4</accession>
<keyword evidence="1" id="KW-0812">Transmembrane</keyword>
<keyword evidence="3" id="KW-1185">Reference proteome</keyword>
<dbReference type="EnsemblMetazoa" id="CJA08961.1">
    <property type="protein sequence ID" value="CJA08961.1"/>
    <property type="gene ID" value="WBGene00128165"/>
</dbReference>